<feature type="compositionally biased region" description="Basic and acidic residues" evidence="3">
    <location>
        <begin position="232"/>
        <end position="252"/>
    </location>
</feature>
<evidence type="ECO:0000313" key="6">
    <source>
        <dbReference type="RefSeq" id="XP_015866594.3"/>
    </source>
</evidence>
<reference evidence="6 7" key="1">
    <citation type="submission" date="2025-05" db="UniProtKB">
        <authorList>
            <consortium name="RefSeq"/>
        </authorList>
    </citation>
    <scope>IDENTIFICATION</scope>
    <source>
        <tissue evidence="6 7">Seedling</tissue>
    </source>
</reference>
<organism evidence="7">
    <name type="scientific">Ziziphus jujuba</name>
    <name type="common">Chinese jujube</name>
    <name type="synonym">Ziziphus sativa</name>
    <dbReference type="NCBI Taxonomy" id="326968"/>
    <lineage>
        <taxon>Eukaryota</taxon>
        <taxon>Viridiplantae</taxon>
        <taxon>Streptophyta</taxon>
        <taxon>Embryophyta</taxon>
        <taxon>Tracheophyta</taxon>
        <taxon>Spermatophyta</taxon>
        <taxon>Magnoliopsida</taxon>
        <taxon>eudicotyledons</taxon>
        <taxon>Gunneridae</taxon>
        <taxon>Pentapetalae</taxon>
        <taxon>rosids</taxon>
        <taxon>fabids</taxon>
        <taxon>Rosales</taxon>
        <taxon>Rhamnaceae</taxon>
        <taxon>Paliureae</taxon>
        <taxon>Ziziphus</taxon>
    </lineage>
</organism>
<evidence type="ECO:0000259" key="4">
    <source>
        <dbReference type="Pfam" id="PF09745"/>
    </source>
</evidence>
<evidence type="ECO:0000313" key="5">
    <source>
        <dbReference type="Proteomes" id="UP001652623"/>
    </source>
</evidence>
<evidence type="ECO:0000256" key="1">
    <source>
        <dbReference type="ARBA" id="ARBA00010126"/>
    </source>
</evidence>
<sequence length="317" mass="36737">MSKYGLNLRPNKNKQPSKPPLPTPFGFGNDDDNDVEREISRHASKNKSLKDIEEQQRKALEEDPSVFDYDGVYDEMKNKAVQPRAQERQERKPKYITALLKKTEERKREQDIVYERKLEKERKKEDHLYAEKDKFVTSAYKKKLAEQAKWMEEERLRKIREEKEDVTKKTDLSDFYFNLGKNVAFGARDAELRKQEKQDELRKAEKHGVETHATTLDKNRSSNTSNSVSESSRVREEHRGETSISERSESSEVKTVSKTTLSGSSEVKPTTNMTVPDNSSVGQPAVEQPKTHHHKRSEDAVAAAKERFLARKRAKEQ</sequence>
<evidence type="ECO:0000256" key="3">
    <source>
        <dbReference type="SAM" id="MobiDB-lite"/>
    </source>
</evidence>
<feature type="compositionally biased region" description="Low complexity" evidence="3">
    <location>
        <begin position="221"/>
        <end position="231"/>
    </location>
</feature>
<keyword evidence="5" id="KW-1185">Reference proteome</keyword>
<dbReference type="GeneID" id="107404156"/>
<comment type="similarity">
    <text evidence="1">Belongs to the NSRP1 family.</text>
</comment>
<dbReference type="PANTHER" id="PTHR30060">
    <property type="entry name" value="INNER MEMBRANE PROTEIN"/>
    <property type="match status" value="1"/>
</dbReference>
<dbReference type="KEGG" id="zju:107404156"/>
<keyword evidence="2" id="KW-0175">Coiled coil</keyword>
<dbReference type="RefSeq" id="XP_015866594.3">
    <property type="nucleotide sequence ID" value="XM_016011108.4"/>
</dbReference>
<dbReference type="AlphaFoldDB" id="A0A6P6FQJ7"/>
<feature type="region of interest" description="Disordered" evidence="3">
    <location>
        <begin position="1"/>
        <end position="65"/>
    </location>
</feature>
<dbReference type="PANTHER" id="PTHR30060:SF0">
    <property type="entry name" value="COILED-COIL PROTEIN (DUF2040)-RELATED"/>
    <property type="match status" value="1"/>
</dbReference>
<proteinExistence type="inferred from homology"/>
<evidence type="ECO:0000256" key="2">
    <source>
        <dbReference type="ARBA" id="ARBA00023054"/>
    </source>
</evidence>
<name>A0A6P6FQJ7_ZIZJJ</name>
<dbReference type="RefSeq" id="XP_024924304.3">
    <property type="nucleotide sequence ID" value="XM_025068536.3"/>
</dbReference>
<dbReference type="GO" id="GO:0000381">
    <property type="term" value="P:regulation of alternative mRNA splicing, via spliceosome"/>
    <property type="evidence" value="ECO:0007669"/>
    <property type="project" value="InterPro"/>
</dbReference>
<gene>
    <name evidence="6 7" type="primary">LOC107404156</name>
</gene>
<accession>A0A6P6FQJ7</accession>
<feature type="domain" description="Nuclear speckle splicing regulatory protein 1 N-terminal" evidence="4">
    <location>
        <begin position="53"/>
        <end position="169"/>
    </location>
</feature>
<dbReference type="Proteomes" id="UP001652623">
    <property type="component" value="Chromosome 8"/>
</dbReference>
<feature type="compositionally biased region" description="Polar residues" evidence="3">
    <location>
        <begin position="253"/>
        <end position="282"/>
    </location>
</feature>
<dbReference type="InterPro" id="IPR018612">
    <property type="entry name" value="NSRP1_N"/>
</dbReference>
<feature type="compositionally biased region" description="Basic and acidic residues" evidence="3">
    <location>
        <begin position="48"/>
        <end position="61"/>
    </location>
</feature>
<evidence type="ECO:0000313" key="7">
    <source>
        <dbReference type="RefSeq" id="XP_024924304.3"/>
    </source>
</evidence>
<feature type="region of interest" description="Disordered" evidence="3">
    <location>
        <begin position="193"/>
        <end position="301"/>
    </location>
</feature>
<feature type="compositionally biased region" description="Basic and acidic residues" evidence="3">
    <location>
        <begin position="193"/>
        <end position="220"/>
    </location>
</feature>
<dbReference type="Pfam" id="PF09745">
    <property type="entry name" value="NSRP1_N"/>
    <property type="match status" value="1"/>
</dbReference>
<protein>
    <submittedName>
        <fullName evidence="6 7">Uncharacterized protein LOC107404156</fullName>
    </submittedName>
</protein>